<organism evidence="1 2">
    <name type="scientific">Trichinella pseudospiralis</name>
    <name type="common">Parasitic roundworm</name>
    <dbReference type="NCBI Taxonomy" id="6337"/>
    <lineage>
        <taxon>Eukaryota</taxon>
        <taxon>Metazoa</taxon>
        <taxon>Ecdysozoa</taxon>
        <taxon>Nematoda</taxon>
        <taxon>Enoplea</taxon>
        <taxon>Dorylaimia</taxon>
        <taxon>Trichinellida</taxon>
        <taxon>Trichinellidae</taxon>
        <taxon>Trichinella</taxon>
    </lineage>
</organism>
<keyword evidence="2" id="KW-1185">Reference proteome</keyword>
<reference evidence="1 2" key="1">
    <citation type="submission" date="2015-01" db="EMBL/GenBank/DDBJ databases">
        <title>Evolution of Trichinella species and genotypes.</title>
        <authorList>
            <person name="Korhonen P.K."/>
            <person name="Edoardo P."/>
            <person name="Giuseppe L.R."/>
            <person name="Gasser R.B."/>
        </authorList>
    </citation>
    <scope>NUCLEOTIDE SEQUENCE [LARGE SCALE GENOMIC DNA]</scope>
    <source>
        <strain evidence="1">ISS470</strain>
    </source>
</reference>
<evidence type="ECO:0000313" key="1">
    <source>
        <dbReference type="EMBL" id="KRY90073.1"/>
    </source>
</evidence>
<protein>
    <submittedName>
        <fullName evidence="1">Uncharacterized protein</fullName>
    </submittedName>
</protein>
<accession>A0A0V1FVT6</accession>
<dbReference type="AlphaFoldDB" id="A0A0V1FVT6"/>
<name>A0A0V1FVT6_TRIPS</name>
<evidence type="ECO:0000313" key="2">
    <source>
        <dbReference type="Proteomes" id="UP000054995"/>
    </source>
</evidence>
<dbReference type="Proteomes" id="UP000054995">
    <property type="component" value="Unassembled WGS sequence"/>
</dbReference>
<proteinExistence type="predicted"/>
<dbReference type="EMBL" id="JYDT01000025">
    <property type="protein sequence ID" value="KRY90073.1"/>
    <property type="molecule type" value="Genomic_DNA"/>
</dbReference>
<comment type="caution">
    <text evidence="1">The sequence shown here is derived from an EMBL/GenBank/DDBJ whole genome shotgun (WGS) entry which is preliminary data.</text>
</comment>
<gene>
    <name evidence="1" type="ORF">T4D_10946</name>
</gene>
<sequence>MLHKQKTNFIDLKTSTLQSMLNLANGENYSYKAVVGLRCAVAEQCDFLVEIWMSIYEKLAHLVI</sequence>